<dbReference type="InterPro" id="IPR006703">
    <property type="entry name" value="G_AIG1"/>
</dbReference>
<evidence type="ECO:0000256" key="2">
    <source>
        <dbReference type="ARBA" id="ARBA00022741"/>
    </source>
</evidence>
<dbReference type="Ensembl" id="ENSGACT00000038798.1">
    <property type="protein sequence ID" value="ENSGACP00000064179.1"/>
    <property type="gene ID" value="ENSGACG00000037459.1"/>
</dbReference>
<reference evidence="6" key="2">
    <citation type="submission" date="2025-08" db="UniProtKB">
        <authorList>
            <consortium name="Ensembl"/>
        </authorList>
    </citation>
    <scope>IDENTIFICATION</scope>
</reference>
<evidence type="ECO:0000256" key="4">
    <source>
        <dbReference type="SAM" id="MobiDB-lite"/>
    </source>
</evidence>
<dbReference type="PROSITE" id="PS51720">
    <property type="entry name" value="G_AIG1"/>
    <property type="match status" value="1"/>
</dbReference>
<keyword evidence="2" id="KW-0547">Nucleotide-binding</keyword>
<keyword evidence="3" id="KW-0342">GTP-binding</keyword>
<reference evidence="6" key="3">
    <citation type="submission" date="2025-09" db="UniProtKB">
        <authorList>
            <consortium name="Ensembl"/>
        </authorList>
    </citation>
    <scope>IDENTIFICATION</scope>
</reference>
<dbReference type="PANTHER" id="PTHR10903:SF188">
    <property type="entry name" value="GTPASE IMAP FAMILY MEMBER 2-LIKE-RELATED"/>
    <property type="match status" value="1"/>
</dbReference>
<feature type="region of interest" description="Disordered" evidence="4">
    <location>
        <begin position="189"/>
        <end position="211"/>
    </location>
</feature>
<dbReference type="PANTHER" id="PTHR10903">
    <property type="entry name" value="GTPASE, IMAP FAMILY MEMBER-RELATED"/>
    <property type="match status" value="1"/>
</dbReference>
<dbReference type="KEGG" id="gat:120831824"/>
<evidence type="ECO:0000313" key="7">
    <source>
        <dbReference type="Proteomes" id="UP000007635"/>
    </source>
</evidence>
<organism evidence="6 7">
    <name type="scientific">Gasterosteus aculeatus aculeatus</name>
    <name type="common">three-spined stickleback</name>
    <dbReference type="NCBI Taxonomy" id="481459"/>
    <lineage>
        <taxon>Eukaryota</taxon>
        <taxon>Metazoa</taxon>
        <taxon>Chordata</taxon>
        <taxon>Craniata</taxon>
        <taxon>Vertebrata</taxon>
        <taxon>Euteleostomi</taxon>
        <taxon>Actinopterygii</taxon>
        <taxon>Neopterygii</taxon>
        <taxon>Teleostei</taxon>
        <taxon>Neoteleostei</taxon>
        <taxon>Acanthomorphata</taxon>
        <taxon>Eupercaria</taxon>
        <taxon>Perciformes</taxon>
        <taxon>Cottioidei</taxon>
        <taxon>Gasterosteales</taxon>
        <taxon>Gasterosteidae</taxon>
        <taxon>Gasterosteus</taxon>
    </lineage>
</organism>
<comment type="similarity">
    <text evidence="1">Belongs to the TRAFAC class TrmE-Era-EngA-EngB-Septin-like GTPase superfamily. AIG1/Toc34/Toc159-like paraseptin GTPase family. IAN subfamily.</text>
</comment>
<proteinExistence type="inferred from homology"/>
<sequence length="438" mass="49502">MSIRKDPPPHPGPSTIGMFGKRVQLKNTIGKRILNNNSAFSNLSNNFVVEKNSDFRIINTPDFFGKECPNPDQLVIDFLARCHPAPVRFILAIDTENSEEEKVVDQIKQLQEFFGENTTAHLIILFQDAEKFCLLDHLKQRFQTSLATANQNLLGEFKKWCSAHQPFLYDYKNYSEDVVERRKAALENISHNGDPPQQHGREGSHLVTPSTSQDALAVAAPERPVGDSVHTAGDGIFNIVLLGLSGTGKSASANTILTALGIKYDSKHLFKSEANSVITTTRCESKLVKKSSRVTVRLVDTPDFLDDQLEDSQEQVEECKTYCQREHCVVLLVLQLGRFTDRDRDILPKLEDKLGWKIREKTIVLLTHGKELKGSLDDYIRAEGGLSDLIKQCDNRYHLFNNKSKNNEQVRKLIEKFPIDDHKFTILGKDTKNDCLLL</sequence>
<dbReference type="AlphaFoldDB" id="A0AAQ4RKL7"/>
<accession>A0AAQ4RKL7</accession>
<evidence type="ECO:0000259" key="5">
    <source>
        <dbReference type="PROSITE" id="PS51720"/>
    </source>
</evidence>
<dbReference type="RefSeq" id="XP_040053520.1">
    <property type="nucleotide sequence ID" value="XM_040197586.1"/>
</dbReference>
<protein>
    <recommendedName>
        <fullName evidence="5">AIG1-type G domain-containing protein</fullName>
    </recommendedName>
</protein>
<dbReference type="GO" id="GO:0005525">
    <property type="term" value="F:GTP binding"/>
    <property type="evidence" value="ECO:0007669"/>
    <property type="project" value="UniProtKB-KW"/>
</dbReference>
<keyword evidence="7" id="KW-1185">Reference proteome</keyword>
<dbReference type="SUPFAM" id="SSF52540">
    <property type="entry name" value="P-loop containing nucleoside triphosphate hydrolases"/>
    <property type="match status" value="1"/>
</dbReference>
<name>A0AAQ4RKL7_GASAC</name>
<dbReference type="InterPro" id="IPR027417">
    <property type="entry name" value="P-loop_NTPase"/>
</dbReference>
<evidence type="ECO:0000256" key="1">
    <source>
        <dbReference type="ARBA" id="ARBA00008535"/>
    </source>
</evidence>
<evidence type="ECO:0000313" key="6">
    <source>
        <dbReference type="Ensembl" id="ENSGACP00000064179.1"/>
    </source>
</evidence>
<evidence type="ECO:0000256" key="3">
    <source>
        <dbReference type="ARBA" id="ARBA00023134"/>
    </source>
</evidence>
<dbReference type="Pfam" id="PF04548">
    <property type="entry name" value="AIG1"/>
    <property type="match status" value="1"/>
</dbReference>
<dbReference type="GeneTree" id="ENSGT01140000282522"/>
<feature type="domain" description="AIG1-type G" evidence="5">
    <location>
        <begin position="234"/>
        <end position="438"/>
    </location>
</feature>
<dbReference type="GeneID" id="120831824"/>
<dbReference type="InterPro" id="IPR045058">
    <property type="entry name" value="GIMA/IAN/Toc"/>
</dbReference>
<dbReference type="Gene3D" id="3.40.50.300">
    <property type="entry name" value="P-loop containing nucleotide triphosphate hydrolases"/>
    <property type="match status" value="2"/>
</dbReference>
<reference evidence="6 7" key="1">
    <citation type="journal article" date="2021" name="G3 (Bethesda)">
        <title>Improved contiguity of the threespine stickleback genome using long-read sequencing.</title>
        <authorList>
            <person name="Nath S."/>
            <person name="Shaw D.E."/>
            <person name="White M.A."/>
        </authorList>
    </citation>
    <scope>NUCLEOTIDE SEQUENCE [LARGE SCALE GENOMIC DNA]</scope>
    <source>
        <strain evidence="6 7">Lake Benthic</strain>
    </source>
</reference>
<dbReference type="Proteomes" id="UP000007635">
    <property type="component" value="Chromosome XIV"/>
</dbReference>